<dbReference type="OrthoDB" id="10455483at2759"/>
<dbReference type="Proteomes" id="UP000009097">
    <property type="component" value="Unassembled WGS sequence"/>
</dbReference>
<evidence type="ECO:0000313" key="1">
    <source>
        <dbReference type="EMBL" id="KNB20264.1"/>
    </source>
</evidence>
<dbReference type="GeneID" id="28963496"/>
<dbReference type="KEGG" id="fox:FOXG_22790"/>
<dbReference type="RefSeq" id="XP_018258309.1">
    <property type="nucleotide sequence ID" value="XM_018403204.1"/>
</dbReference>
<name>A0A0J9WA90_FUSO4</name>
<sequence length="346" mass="40447">MGTSSCIFIYYKKKFYVSQTYSWDGYIEGVGAYIFKFLSCPKRTKALKKGLEHTTYISEDQYETAKWKIGQIPRKGHLHNKIRRWESFCAYYTSRKPPRLYEIHEHVDACSGPAVLKLISTATAQKPVTLVHPAFHSTPTAPKKLKFDHRVFPFESNIHDIDLDELDLDELGIKKLGIDDIIMEDFDIGDFHINEYIYAYMIDLDKSTLKVYQGYCDPVCEYTFAELQRFTEAEFIGRYREKMKYEENPDNMPEYKVMLAGSLCHNSHVEKALDLDKKFELCSTFWQNPTHLLCTQAQFSRRKKIPAIVDAMKNRIPICKCSSSNSEWMNLDKEKNILWHPKYGSK</sequence>
<proteinExistence type="predicted"/>
<protein>
    <submittedName>
        <fullName evidence="1">Uncharacterized protein</fullName>
    </submittedName>
</protein>
<dbReference type="VEuPathDB" id="FungiDB:FOXG_22790"/>
<reference evidence="1" key="2">
    <citation type="journal article" date="2010" name="Nature">
        <title>Comparative genomics reveals mobile pathogenicity chromosomes in Fusarium.</title>
        <authorList>
            <person name="Ma L.J."/>
            <person name="van der Does H.C."/>
            <person name="Borkovich K.A."/>
            <person name="Coleman J.J."/>
            <person name="Daboussi M.J."/>
            <person name="Di Pietro A."/>
            <person name="Dufresne M."/>
            <person name="Freitag M."/>
            <person name="Grabherr M."/>
            <person name="Henrissat B."/>
            <person name="Houterman P.M."/>
            <person name="Kang S."/>
            <person name="Shim W.B."/>
            <person name="Woloshuk C."/>
            <person name="Xie X."/>
            <person name="Xu J.R."/>
            <person name="Antoniw J."/>
            <person name="Baker S.E."/>
            <person name="Bluhm B.H."/>
            <person name="Breakspear A."/>
            <person name="Brown D.W."/>
            <person name="Butchko R.A."/>
            <person name="Chapman S."/>
            <person name="Coulson R."/>
            <person name="Coutinho P.M."/>
            <person name="Danchin E.G."/>
            <person name="Diener A."/>
            <person name="Gale L.R."/>
            <person name="Gardiner D.M."/>
            <person name="Goff S."/>
            <person name="Hammond-Kosack K.E."/>
            <person name="Hilburn K."/>
            <person name="Hua-Van A."/>
            <person name="Jonkers W."/>
            <person name="Kazan K."/>
            <person name="Kodira C.D."/>
            <person name="Koehrsen M."/>
            <person name="Kumar L."/>
            <person name="Lee Y.H."/>
            <person name="Li L."/>
            <person name="Manners J.M."/>
            <person name="Miranda-Saavedra D."/>
            <person name="Mukherjee M."/>
            <person name="Park G."/>
            <person name="Park J."/>
            <person name="Park S.Y."/>
            <person name="Proctor R.H."/>
            <person name="Regev A."/>
            <person name="Ruiz-Roldan M.C."/>
            <person name="Sain D."/>
            <person name="Sakthikumar S."/>
            <person name="Sykes S."/>
            <person name="Schwartz D.C."/>
            <person name="Turgeon B.G."/>
            <person name="Wapinski I."/>
            <person name="Yoder O."/>
            <person name="Young S."/>
            <person name="Zeng Q."/>
            <person name="Zhou S."/>
            <person name="Galagan J."/>
            <person name="Cuomo C.A."/>
            <person name="Kistler H.C."/>
            <person name="Rep M."/>
        </authorList>
    </citation>
    <scope>NUCLEOTIDE SEQUENCE [LARGE SCALE GENOMIC DNA]</scope>
    <source>
        <strain evidence="1">4287</strain>
    </source>
</reference>
<evidence type="ECO:0000313" key="2">
    <source>
        <dbReference type="Proteomes" id="UP000009097"/>
    </source>
</evidence>
<gene>
    <name evidence="1" type="ORF">FOXG_22790</name>
</gene>
<reference evidence="1" key="1">
    <citation type="submission" date="2007-04" db="EMBL/GenBank/DDBJ databases">
        <authorList>
            <consortium name="The Broad Institute Genome Sequencing Platform"/>
            <person name="Birren B."/>
            <person name="Lander E."/>
            <person name="Galagan J."/>
            <person name="Nusbaum C."/>
            <person name="Devon K."/>
            <person name="Ma L.-J."/>
            <person name="Jaffe D."/>
            <person name="Butler J."/>
            <person name="Alvarez P."/>
            <person name="Gnerre S."/>
            <person name="Grabherr M."/>
            <person name="Kleber M."/>
            <person name="Mauceli E."/>
            <person name="Brockman W."/>
            <person name="MacCallum I.A."/>
            <person name="Young S."/>
            <person name="LaButti K."/>
            <person name="DeCaprio D."/>
            <person name="Crawford M."/>
            <person name="Koehrsen M."/>
            <person name="Engels R."/>
            <person name="Montgomery P."/>
            <person name="Pearson M."/>
            <person name="Howarth C."/>
            <person name="Larson L."/>
            <person name="White J."/>
            <person name="O'Leary S."/>
            <person name="Kodira C."/>
            <person name="Zeng Q."/>
            <person name="Yandava C."/>
            <person name="Alvarado L."/>
            <person name="Kistler C."/>
            <person name="Shim W.-B."/>
            <person name="Kang S."/>
            <person name="Woloshuk C."/>
        </authorList>
    </citation>
    <scope>NUCLEOTIDE SEQUENCE</scope>
    <source>
        <strain evidence="1">4287</strain>
    </source>
</reference>
<dbReference type="AlphaFoldDB" id="A0A0J9WA90"/>
<dbReference type="EMBL" id="DS231742">
    <property type="protein sequence ID" value="KNB20264.1"/>
    <property type="molecule type" value="Genomic_DNA"/>
</dbReference>
<organism evidence="1 2">
    <name type="scientific">Fusarium oxysporum f. sp. lycopersici (strain 4287 / CBS 123668 / FGSC 9935 / NRRL 34936)</name>
    <name type="common">Fusarium vascular wilt of tomato</name>
    <dbReference type="NCBI Taxonomy" id="426428"/>
    <lineage>
        <taxon>Eukaryota</taxon>
        <taxon>Fungi</taxon>
        <taxon>Dikarya</taxon>
        <taxon>Ascomycota</taxon>
        <taxon>Pezizomycotina</taxon>
        <taxon>Sordariomycetes</taxon>
        <taxon>Hypocreomycetidae</taxon>
        <taxon>Hypocreales</taxon>
        <taxon>Nectriaceae</taxon>
        <taxon>Fusarium</taxon>
        <taxon>Fusarium oxysporum species complex</taxon>
    </lineage>
</organism>
<accession>A0A0J9WA90</accession>